<dbReference type="CDD" id="cd00092">
    <property type="entry name" value="HTH_CRP"/>
    <property type="match status" value="1"/>
</dbReference>
<evidence type="ECO:0000256" key="2">
    <source>
        <dbReference type="ARBA" id="ARBA00023125"/>
    </source>
</evidence>
<dbReference type="PROSITE" id="PS51063">
    <property type="entry name" value="HTH_CRP_2"/>
    <property type="match status" value="1"/>
</dbReference>
<feature type="domain" description="HTH crp-type" evidence="4">
    <location>
        <begin position="113"/>
        <end position="187"/>
    </location>
</feature>
<reference evidence="5" key="1">
    <citation type="submission" date="2020-05" db="EMBL/GenBank/DDBJ databases">
        <authorList>
            <person name="Zhu T."/>
            <person name="Keshari N."/>
            <person name="Lu X."/>
        </authorList>
    </citation>
    <scope>NUCLEOTIDE SEQUENCE</scope>
    <source>
        <strain evidence="5">NK1-12</strain>
    </source>
</reference>
<dbReference type="Gene3D" id="2.60.120.10">
    <property type="entry name" value="Jelly Rolls"/>
    <property type="match status" value="1"/>
</dbReference>
<gene>
    <name evidence="5" type="ORF">HJG54_29185</name>
</gene>
<dbReference type="RefSeq" id="WP_316436588.1">
    <property type="nucleotide sequence ID" value="NZ_CP053587.1"/>
</dbReference>
<dbReference type="InterPro" id="IPR012318">
    <property type="entry name" value="HTH_CRP"/>
</dbReference>
<dbReference type="PRINTS" id="PR00034">
    <property type="entry name" value="HTHCRP"/>
</dbReference>
<evidence type="ECO:0000313" key="5">
    <source>
        <dbReference type="EMBL" id="WNZ26997.1"/>
    </source>
</evidence>
<protein>
    <submittedName>
        <fullName evidence="5">Crp/Fnr family transcriptional regulator</fullName>
    </submittedName>
</protein>
<dbReference type="InterPro" id="IPR018490">
    <property type="entry name" value="cNMP-bd_dom_sf"/>
</dbReference>
<evidence type="ECO:0000259" key="4">
    <source>
        <dbReference type="PROSITE" id="PS51063"/>
    </source>
</evidence>
<name>A0AA96WYD5_9CYAN</name>
<organism evidence="5">
    <name type="scientific">Leptolyngbya sp. NK1-12</name>
    <dbReference type="NCBI Taxonomy" id="2547451"/>
    <lineage>
        <taxon>Bacteria</taxon>
        <taxon>Bacillati</taxon>
        <taxon>Cyanobacteriota</taxon>
        <taxon>Cyanophyceae</taxon>
        <taxon>Leptolyngbyales</taxon>
        <taxon>Leptolyngbyaceae</taxon>
        <taxon>Leptolyngbya group</taxon>
        <taxon>Leptolyngbya</taxon>
    </lineage>
</organism>
<dbReference type="EMBL" id="CP053587">
    <property type="protein sequence ID" value="WNZ26997.1"/>
    <property type="molecule type" value="Genomic_DNA"/>
</dbReference>
<keyword evidence="2" id="KW-0238">DNA-binding</keyword>
<proteinExistence type="predicted"/>
<evidence type="ECO:0000256" key="3">
    <source>
        <dbReference type="ARBA" id="ARBA00023163"/>
    </source>
</evidence>
<dbReference type="InterPro" id="IPR014710">
    <property type="entry name" value="RmlC-like_jellyroll"/>
</dbReference>
<sequence>MVTAPTSLSFPTKVRLSFSPRSVLPKTNELWAIQAGFVRVLTRPEEGSSLTLGIWGTGDVVGRALSIAHPYHIECLTSVQVVAISLNDLTNPTEVLLKHLHQAEELMLIRSYKRIDTMLLKLLSWLANRFGQDANQGRLIDLRLTHQDLSELLGTTRVTVTRALIQLEQQGFIQRLSLQRIVLQQAEYWHYEI</sequence>
<dbReference type="GO" id="GO:0003677">
    <property type="term" value="F:DNA binding"/>
    <property type="evidence" value="ECO:0007669"/>
    <property type="project" value="UniProtKB-KW"/>
</dbReference>
<dbReference type="GO" id="GO:0006355">
    <property type="term" value="P:regulation of DNA-templated transcription"/>
    <property type="evidence" value="ECO:0007669"/>
    <property type="project" value="InterPro"/>
</dbReference>
<accession>A0AA96WYD5</accession>
<dbReference type="Pfam" id="PF13545">
    <property type="entry name" value="HTH_Crp_2"/>
    <property type="match status" value="1"/>
</dbReference>
<keyword evidence="3" id="KW-0804">Transcription</keyword>
<dbReference type="SUPFAM" id="SSF46785">
    <property type="entry name" value="Winged helix' DNA-binding domain"/>
    <property type="match status" value="1"/>
</dbReference>
<dbReference type="SUPFAM" id="SSF51206">
    <property type="entry name" value="cAMP-binding domain-like"/>
    <property type="match status" value="1"/>
</dbReference>
<dbReference type="InterPro" id="IPR036390">
    <property type="entry name" value="WH_DNA-bd_sf"/>
</dbReference>
<dbReference type="SMART" id="SM00419">
    <property type="entry name" value="HTH_CRP"/>
    <property type="match status" value="1"/>
</dbReference>
<keyword evidence="1" id="KW-0805">Transcription regulation</keyword>
<dbReference type="AlphaFoldDB" id="A0AA96WYD5"/>
<evidence type="ECO:0000256" key="1">
    <source>
        <dbReference type="ARBA" id="ARBA00023015"/>
    </source>
</evidence>